<comment type="caution">
    <text evidence="3">The sequence shown here is derived from an EMBL/GenBank/DDBJ whole genome shotgun (WGS) entry which is preliminary data.</text>
</comment>
<dbReference type="Pfam" id="PF26310">
    <property type="entry name" value="YczF"/>
    <property type="match status" value="1"/>
</dbReference>
<feature type="transmembrane region" description="Helical" evidence="2">
    <location>
        <begin position="7"/>
        <end position="29"/>
    </location>
</feature>
<organism evidence="3 4">
    <name type="scientific">Paenibacillus phoenicis</name>
    <dbReference type="NCBI Taxonomy" id="554117"/>
    <lineage>
        <taxon>Bacteria</taxon>
        <taxon>Bacillati</taxon>
        <taxon>Bacillota</taxon>
        <taxon>Bacilli</taxon>
        <taxon>Bacillales</taxon>
        <taxon>Paenibacillaceae</taxon>
        <taxon>Paenibacillus</taxon>
    </lineage>
</organism>
<feature type="transmembrane region" description="Helical" evidence="2">
    <location>
        <begin position="49"/>
        <end position="67"/>
    </location>
</feature>
<evidence type="ECO:0000256" key="2">
    <source>
        <dbReference type="SAM" id="Phobius"/>
    </source>
</evidence>
<gene>
    <name evidence="3" type="ORF">U9M73_16010</name>
</gene>
<feature type="compositionally biased region" description="Polar residues" evidence="1">
    <location>
        <begin position="116"/>
        <end position="132"/>
    </location>
</feature>
<protein>
    <submittedName>
        <fullName evidence="3">Uncharacterized protein</fullName>
    </submittedName>
</protein>
<dbReference type="EMBL" id="JAYERP010000001">
    <property type="protein sequence ID" value="MEA3571458.1"/>
    <property type="molecule type" value="Genomic_DNA"/>
</dbReference>
<evidence type="ECO:0000313" key="3">
    <source>
        <dbReference type="EMBL" id="MEA3571458.1"/>
    </source>
</evidence>
<feature type="compositionally biased region" description="Low complexity" evidence="1">
    <location>
        <begin position="81"/>
        <end position="103"/>
    </location>
</feature>
<keyword evidence="4" id="KW-1185">Reference proteome</keyword>
<keyword evidence="2" id="KW-0472">Membrane</keyword>
<dbReference type="RefSeq" id="WP_009223684.1">
    <property type="nucleotide sequence ID" value="NZ_CBCSKM010000001.1"/>
</dbReference>
<evidence type="ECO:0000256" key="1">
    <source>
        <dbReference type="SAM" id="MobiDB-lite"/>
    </source>
</evidence>
<accession>A0ABU5PND8</accession>
<dbReference type="Proteomes" id="UP001292216">
    <property type="component" value="Unassembled WGS sequence"/>
</dbReference>
<proteinExistence type="predicted"/>
<sequence>MLIRKYLTTLLIAAFSMGYIIWTDILIGLPWNNFLINWSYSLTDPAERICAYMLFLFLIIPDIYHFVSRKRNGGGQTSGHATSSQQNEESSSTSANKDSSNPSEDLRSGMPPEPESVNQGGYNQSGGHNNIK</sequence>
<reference evidence="3 4" key="1">
    <citation type="submission" date="2023-12" db="EMBL/GenBank/DDBJ databases">
        <title>Whole genome sequencing of Paenibacillus phoenicis isolated from the Phoenix Mars Lander spacecraft assembly facility.</title>
        <authorList>
            <person name="Garcia A."/>
            <person name="Venkateswaran K."/>
        </authorList>
    </citation>
    <scope>NUCLEOTIDE SEQUENCE [LARGE SCALE GENOMIC DNA]</scope>
    <source>
        <strain evidence="3 4">3PO2SA</strain>
    </source>
</reference>
<keyword evidence="2" id="KW-1133">Transmembrane helix</keyword>
<evidence type="ECO:0000313" key="4">
    <source>
        <dbReference type="Proteomes" id="UP001292216"/>
    </source>
</evidence>
<name>A0ABU5PND8_9BACL</name>
<keyword evidence="2" id="KW-0812">Transmembrane</keyword>
<dbReference type="InterPro" id="IPR058725">
    <property type="entry name" value="YczF"/>
</dbReference>
<feature type="region of interest" description="Disordered" evidence="1">
    <location>
        <begin position="72"/>
        <end position="132"/>
    </location>
</feature>